<keyword evidence="1" id="KW-0732">Signal</keyword>
<feature type="chain" id="PRO_5043706286" evidence="1">
    <location>
        <begin position="31"/>
        <end position="151"/>
    </location>
</feature>
<accession>A0AAU8K5L6</accession>
<reference evidence="2" key="1">
    <citation type="submission" date="2024-06" db="EMBL/GenBank/DDBJ databases">
        <title>The genome sequences of Kitasatospora sp. strain HUAS MG31.</title>
        <authorList>
            <person name="Mo P."/>
        </authorList>
    </citation>
    <scope>NUCLEOTIDE SEQUENCE</scope>
    <source>
        <strain evidence="2">HUAS MG31</strain>
    </source>
</reference>
<evidence type="ECO:0000313" key="2">
    <source>
        <dbReference type="EMBL" id="XCM83304.1"/>
    </source>
</evidence>
<name>A0AAU8K5L6_9ACTN</name>
<organism evidence="2">
    <name type="scientific">Kitasatospora camelliae</name>
    <dbReference type="NCBI Taxonomy" id="3156397"/>
    <lineage>
        <taxon>Bacteria</taxon>
        <taxon>Bacillati</taxon>
        <taxon>Actinomycetota</taxon>
        <taxon>Actinomycetes</taxon>
        <taxon>Kitasatosporales</taxon>
        <taxon>Streptomycetaceae</taxon>
        <taxon>Kitasatospora</taxon>
    </lineage>
</organism>
<feature type="signal peptide" evidence="1">
    <location>
        <begin position="1"/>
        <end position="30"/>
    </location>
</feature>
<gene>
    <name evidence="2" type="ORF">ABWK59_32450</name>
</gene>
<dbReference type="Pfam" id="PF10901">
    <property type="entry name" value="DUF2690"/>
    <property type="match status" value="1"/>
</dbReference>
<dbReference type="RefSeq" id="WP_354644239.1">
    <property type="nucleotide sequence ID" value="NZ_CP159872.1"/>
</dbReference>
<evidence type="ECO:0000256" key="1">
    <source>
        <dbReference type="SAM" id="SignalP"/>
    </source>
</evidence>
<dbReference type="EMBL" id="CP159872">
    <property type="protein sequence ID" value="XCM83304.1"/>
    <property type="molecule type" value="Genomic_DNA"/>
</dbReference>
<dbReference type="AlphaFoldDB" id="A0AAU8K5L6"/>
<sequence>MRVSLFAKRAAVIGAATIALATALSGNANALARDGEDPIASGCAADARTVRSVPLTNGSAFTYGTMELRYSPYCRTTWARVWSDGDDLFARVVRDQGGYFQDCSTPTWNSGAGRYTCFTRMVNDAGFTSHAWGWASNSSGYASYTAQTASY</sequence>
<proteinExistence type="predicted"/>
<dbReference type="InterPro" id="IPR021224">
    <property type="entry name" value="DUF2690"/>
</dbReference>
<dbReference type="KEGG" id="kcm:ABWK59_32450"/>
<protein>
    <submittedName>
        <fullName evidence="2">DUF2690 domain-containing protein</fullName>
    </submittedName>
</protein>